<dbReference type="InterPro" id="IPR036890">
    <property type="entry name" value="HATPase_C_sf"/>
</dbReference>
<dbReference type="Gene3D" id="3.30.565.10">
    <property type="entry name" value="Histidine kinase-like ATPase, C-terminal domain"/>
    <property type="match status" value="1"/>
</dbReference>
<evidence type="ECO:0000259" key="6">
    <source>
        <dbReference type="PROSITE" id="PS50109"/>
    </source>
</evidence>
<evidence type="ECO:0000256" key="4">
    <source>
        <dbReference type="SAM" id="Coils"/>
    </source>
</evidence>
<dbReference type="InterPro" id="IPR005467">
    <property type="entry name" value="His_kinase_dom"/>
</dbReference>
<reference evidence="7 8" key="1">
    <citation type="submission" date="2018-09" db="EMBL/GenBank/DDBJ databases">
        <title>Genome sequencing of strain 6GH32-13.</title>
        <authorList>
            <person name="Weon H.-Y."/>
            <person name="Heo J."/>
            <person name="Kwon S.-W."/>
        </authorList>
    </citation>
    <scope>NUCLEOTIDE SEQUENCE [LARGE SCALE GENOMIC DNA]</scope>
    <source>
        <strain evidence="7 8">5GH32-13</strain>
    </source>
</reference>
<sequence>MNNQGQEIYMFVIIGGILAIAVVTFIVITVLQYQRRQHRHERELTRMKDQYEQEVLRSQLEIQEETFKMIGQELHDNIGQVLSVVKLSLAILPIDKTHEAYEPILNSRQILNKAALDLSDLTKSLHSDRIAQIGLVEAIRFELESVRKSGLMEVDFEVDGFEHHFDGQKSIFLFRMFQEMLNNILKHSKASRVNVSLVFSNDDKFVLILADNGVGFDVEAKRNSVSSSSGVGLKSIFNRAKLIGADLDMKSIPGKGTTVTIQLSLPQES</sequence>
<dbReference type="AlphaFoldDB" id="A0A3B7N1P7"/>
<keyword evidence="3" id="KW-0902">Two-component regulatory system</keyword>
<name>A0A3B7N1P7_9BACT</name>
<evidence type="ECO:0000313" key="8">
    <source>
        <dbReference type="Proteomes" id="UP000263900"/>
    </source>
</evidence>
<keyword evidence="5" id="KW-0812">Transmembrane</keyword>
<keyword evidence="2" id="KW-0418">Kinase</keyword>
<dbReference type="OrthoDB" id="9760839at2"/>
<protein>
    <recommendedName>
        <fullName evidence="6">Histidine kinase domain-containing protein</fullName>
    </recommendedName>
</protein>
<dbReference type="RefSeq" id="WP_119052169.1">
    <property type="nucleotide sequence ID" value="NZ_CP032157.1"/>
</dbReference>
<dbReference type="Pfam" id="PF02518">
    <property type="entry name" value="HATPase_c"/>
    <property type="match status" value="1"/>
</dbReference>
<evidence type="ECO:0000256" key="2">
    <source>
        <dbReference type="ARBA" id="ARBA00022777"/>
    </source>
</evidence>
<proteinExistence type="predicted"/>
<evidence type="ECO:0000256" key="3">
    <source>
        <dbReference type="ARBA" id="ARBA00023012"/>
    </source>
</evidence>
<keyword evidence="8" id="KW-1185">Reference proteome</keyword>
<evidence type="ECO:0000256" key="1">
    <source>
        <dbReference type="ARBA" id="ARBA00022679"/>
    </source>
</evidence>
<dbReference type="Proteomes" id="UP000263900">
    <property type="component" value="Chromosome"/>
</dbReference>
<dbReference type="GO" id="GO:0000160">
    <property type="term" value="P:phosphorelay signal transduction system"/>
    <property type="evidence" value="ECO:0007669"/>
    <property type="project" value="UniProtKB-KW"/>
</dbReference>
<dbReference type="CDD" id="cd16917">
    <property type="entry name" value="HATPase_UhpB-NarQ-NarX-like"/>
    <property type="match status" value="1"/>
</dbReference>
<organism evidence="7 8">
    <name type="scientific">Paraflavitalea soli</name>
    <dbReference type="NCBI Taxonomy" id="2315862"/>
    <lineage>
        <taxon>Bacteria</taxon>
        <taxon>Pseudomonadati</taxon>
        <taxon>Bacteroidota</taxon>
        <taxon>Chitinophagia</taxon>
        <taxon>Chitinophagales</taxon>
        <taxon>Chitinophagaceae</taxon>
        <taxon>Paraflavitalea</taxon>
    </lineage>
</organism>
<gene>
    <name evidence="7" type="ORF">D3H65_20855</name>
</gene>
<dbReference type="InterPro" id="IPR003594">
    <property type="entry name" value="HATPase_dom"/>
</dbReference>
<dbReference type="SMART" id="SM00387">
    <property type="entry name" value="HATPase_c"/>
    <property type="match status" value="1"/>
</dbReference>
<dbReference type="EMBL" id="CP032157">
    <property type="protein sequence ID" value="AXY76291.1"/>
    <property type="molecule type" value="Genomic_DNA"/>
</dbReference>
<keyword evidence="1" id="KW-0808">Transferase</keyword>
<accession>A0A3B7N1P7</accession>
<dbReference type="InterPro" id="IPR050482">
    <property type="entry name" value="Sensor_HK_TwoCompSys"/>
</dbReference>
<dbReference type="KEGG" id="pseg:D3H65_20855"/>
<dbReference type="GO" id="GO:0016301">
    <property type="term" value="F:kinase activity"/>
    <property type="evidence" value="ECO:0007669"/>
    <property type="project" value="UniProtKB-KW"/>
</dbReference>
<keyword evidence="4" id="KW-0175">Coiled coil</keyword>
<feature type="domain" description="Histidine kinase" evidence="6">
    <location>
        <begin position="69"/>
        <end position="267"/>
    </location>
</feature>
<dbReference type="PROSITE" id="PS50109">
    <property type="entry name" value="HIS_KIN"/>
    <property type="match status" value="1"/>
</dbReference>
<keyword evidence="5" id="KW-0472">Membrane</keyword>
<evidence type="ECO:0000256" key="5">
    <source>
        <dbReference type="SAM" id="Phobius"/>
    </source>
</evidence>
<keyword evidence="5" id="KW-1133">Transmembrane helix</keyword>
<feature type="coiled-coil region" evidence="4">
    <location>
        <begin position="30"/>
        <end position="61"/>
    </location>
</feature>
<feature type="transmembrane region" description="Helical" evidence="5">
    <location>
        <begin position="12"/>
        <end position="33"/>
    </location>
</feature>
<dbReference type="SUPFAM" id="SSF55874">
    <property type="entry name" value="ATPase domain of HSP90 chaperone/DNA topoisomerase II/histidine kinase"/>
    <property type="match status" value="1"/>
</dbReference>
<dbReference type="PANTHER" id="PTHR24421">
    <property type="entry name" value="NITRATE/NITRITE SENSOR PROTEIN NARX-RELATED"/>
    <property type="match status" value="1"/>
</dbReference>
<evidence type="ECO:0000313" key="7">
    <source>
        <dbReference type="EMBL" id="AXY76291.1"/>
    </source>
</evidence>